<dbReference type="AlphaFoldDB" id="A0A382NXX7"/>
<dbReference type="EMBL" id="UINC01102635">
    <property type="protein sequence ID" value="SVC64411.1"/>
    <property type="molecule type" value="Genomic_DNA"/>
</dbReference>
<name>A0A382NXX7_9ZZZZ</name>
<feature type="non-terminal residue" evidence="1">
    <location>
        <position position="75"/>
    </location>
</feature>
<accession>A0A382NXX7</accession>
<evidence type="ECO:0000313" key="1">
    <source>
        <dbReference type="EMBL" id="SVC64411.1"/>
    </source>
</evidence>
<sequence length="75" mass="8372">MNPELQRAAELAAEDIESFDTQRVSKEPDPGALKAKLHKELTADDLPPQQVIYACSSFVEWISQHGFVQSMSRKG</sequence>
<gene>
    <name evidence="1" type="ORF">METZ01_LOCUS317265</name>
</gene>
<protein>
    <submittedName>
        <fullName evidence="1">Uncharacterized protein</fullName>
    </submittedName>
</protein>
<proteinExistence type="predicted"/>
<organism evidence="1">
    <name type="scientific">marine metagenome</name>
    <dbReference type="NCBI Taxonomy" id="408172"/>
    <lineage>
        <taxon>unclassified sequences</taxon>
        <taxon>metagenomes</taxon>
        <taxon>ecological metagenomes</taxon>
    </lineage>
</organism>
<reference evidence="1" key="1">
    <citation type="submission" date="2018-05" db="EMBL/GenBank/DDBJ databases">
        <authorList>
            <person name="Lanie J.A."/>
            <person name="Ng W.-L."/>
            <person name="Kazmierczak K.M."/>
            <person name="Andrzejewski T.M."/>
            <person name="Davidsen T.M."/>
            <person name="Wayne K.J."/>
            <person name="Tettelin H."/>
            <person name="Glass J.I."/>
            <person name="Rusch D."/>
            <person name="Podicherti R."/>
            <person name="Tsui H.-C.T."/>
            <person name="Winkler M.E."/>
        </authorList>
    </citation>
    <scope>NUCLEOTIDE SEQUENCE</scope>
</reference>